<gene>
    <name evidence="2" type="ORF">QE152_g32652</name>
</gene>
<dbReference type="AlphaFoldDB" id="A0AAW1IYN3"/>
<organism evidence="2 3">
    <name type="scientific">Popillia japonica</name>
    <name type="common">Japanese beetle</name>
    <dbReference type="NCBI Taxonomy" id="7064"/>
    <lineage>
        <taxon>Eukaryota</taxon>
        <taxon>Metazoa</taxon>
        <taxon>Ecdysozoa</taxon>
        <taxon>Arthropoda</taxon>
        <taxon>Hexapoda</taxon>
        <taxon>Insecta</taxon>
        <taxon>Pterygota</taxon>
        <taxon>Neoptera</taxon>
        <taxon>Endopterygota</taxon>
        <taxon>Coleoptera</taxon>
        <taxon>Polyphaga</taxon>
        <taxon>Scarabaeiformia</taxon>
        <taxon>Scarabaeidae</taxon>
        <taxon>Rutelinae</taxon>
        <taxon>Popillia</taxon>
    </lineage>
</organism>
<keyword evidence="1" id="KW-0175">Coiled coil</keyword>
<evidence type="ECO:0000313" key="3">
    <source>
        <dbReference type="Proteomes" id="UP001458880"/>
    </source>
</evidence>
<dbReference type="Proteomes" id="UP001458880">
    <property type="component" value="Unassembled WGS sequence"/>
</dbReference>
<reference evidence="2 3" key="1">
    <citation type="journal article" date="2024" name="BMC Genomics">
        <title>De novo assembly and annotation of Popillia japonica's genome with initial clues to its potential as an invasive pest.</title>
        <authorList>
            <person name="Cucini C."/>
            <person name="Boschi S."/>
            <person name="Funari R."/>
            <person name="Cardaioli E."/>
            <person name="Iannotti N."/>
            <person name="Marturano G."/>
            <person name="Paoli F."/>
            <person name="Bruttini M."/>
            <person name="Carapelli A."/>
            <person name="Frati F."/>
            <person name="Nardi F."/>
        </authorList>
    </citation>
    <scope>NUCLEOTIDE SEQUENCE [LARGE SCALE GENOMIC DNA]</scope>
    <source>
        <strain evidence="2">DMR45628</strain>
    </source>
</reference>
<name>A0AAW1IYN3_POPJA</name>
<dbReference type="EMBL" id="JASPKY010000486">
    <property type="protein sequence ID" value="KAK9695300.1"/>
    <property type="molecule type" value="Genomic_DNA"/>
</dbReference>
<dbReference type="Gene3D" id="3.30.70.1820">
    <property type="entry name" value="L1 transposable element, RRM domain"/>
    <property type="match status" value="1"/>
</dbReference>
<accession>A0AAW1IYN3</accession>
<feature type="coiled-coil region" evidence="1">
    <location>
        <begin position="48"/>
        <end position="75"/>
    </location>
</feature>
<evidence type="ECO:0000313" key="2">
    <source>
        <dbReference type="EMBL" id="KAK9695300.1"/>
    </source>
</evidence>
<comment type="caution">
    <text evidence="2">The sequence shown here is derived from an EMBL/GenBank/DDBJ whole genome shotgun (WGS) entry which is preliminary data.</text>
</comment>
<protein>
    <submittedName>
        <fullName evidence="2">Uncharacterized protein</fullName>
    </submittedName>
</protein>
<sequence>MPFTQSQTLDIKALIQDSIKDILANREFIENTTSIIAKSVDQKIDNILKTYGARCDELEKENATLREKVEQYTRRNTVRILGLPEKNSEDTKVVVDLCKEKLKVDILSHNVDRVHRVGPRRMGESKRGVILKFTNHWCKTAVLKNRHRLKGTGVLIFEDLTKYRHHLYKTAQQKYGAKNTYTLDGTIFVKIGDMKHKINSRDDLVNIK</sequence>
<evidence type="ECO:0000256" key="1">
    <source>
        <dbReference type="SAM" id="Coils"/>
    </source>
</evidence>
<proteinExistence type="predicted"/>
<keyword evidence="3" id="KW-1185">Reference proteome</keyword>